<dbReference type="Pfam" id="PF01757">
    <property type="entry name" value="Acyl_transf_3"/>
    <property type="match status" value="1"/>
</dbReference>
<keyword evidence="4" id="KW-1185">Reference proteome</keyword>
<dbReference type="PANTHER" id="PTHR36927">
    <property type="entry name" value="BLR4337 PROTEIN"/>
    <property type="match status" value="1"/>
</dbReference>
<feature type="transmembrane region" description="Helical" evidence="1">
    <location>
        <begin position="21"/>
        <end position="46"/>
    </location>
</feature>
<dbReference type="GO" id="GO:0016747">
    <property type="term" value="F:acyltransferase activity, transferring groups other than amino-acyl groups"/>
    <property type="evidence" value="ECO:0007669"/>
    <property type="project" value="InterPro"/>
</dbReference>
<dbReference type="Proteomes" id="UP000291933">
    <property type="component" value="Unassembled WGS sequence"/>
</dbReference>
<evidence type="ECO:0000256" key="1">
    <source>
        <dbReference type="SAM" id="Phobius"/>
    </source>
</evidence>
<keyword evidence="3" id="KW-0808">Transferase</keyword>
<evidence type="ECO:0000259" key="2">
    <source>
        <dbReference type="Pfam" id="PF01757"/>
    </source>
</evidence>
<sequence length="401" mass="43240">MTEVRRSATAAASERIASLDALRAGALFLGVVLHSLMSVGTIGWVVTDDSRVPVADAIINGIHVFRMPLFFALAGYFARGSLARRGPRRFAADRAKRILAPMVALWPVAVLPVIVVAIAFAITHPDVPTTPPSDDPLAIATPAHLWFLWSLTQLYVLLLLASWLLPKVTSAERRERVSDALARVLTGPAAPLWAAIPLVAALWLQPSGIVGPATLRPELPATLAFGGAFGVGWCWAGTADALDRLRRGWQLRLAGGVVLTALCLIVGAPAPGQSSLLGLLTTLVAYPLATWLWVYGLVGFAATWLRAPRTGVRYLAEASYWVYLTHLGWVCLLQFAVADLAWPWPLKVLLVIAGTMVATLSTYHLLVRSTLIGRWLNGRTYSFRRPSAGSDQPAELAEASR</sequence>
<accession>A0A4Q9KNH8</accession>
<feature type="domain" description="Acyltransferase 3" evidence="2">
    <location>
        <begin position="17"/>
        <end position="363"/>
    </location>
</feature>
<organism evidence="3 4">
    <name type="scientific">Propioniciclava tarda</name>
    <dbReference type="NCBI Taxonomy" id="433330"/>
    <lineage>
        <taxon>Bacteria</taxon>
        <taxon>Bacillati</taxon>
        <taxon>Actinomycetota</taxon>
        <taxon>Actinomycetes</taxon>
        <taxon>Propionibacteriales</taxon>
        <taxon>Propionibacteriaceae</taxon>
        <taxon>Propioniciclava</taxon>
    </lineage>
</organism>
<protein>
    <submittedName>
        <fullName evidence="3">Acyltransferase</fullName>
    </submittedName>
</protein>
<evidence type="ECO:0000313" key="3">
    <source>
        <dbReference type="EMBL" id="TBT96103.1"/>
    </source>
</evidence>
<dbReference type="EMBL" id="SDMR01000001">
    <property type="protein sequence ID" value="TBT96103.1"/>
    <property type="molecule type" value="Genomic_DNA"/>
</dbReference>
<evidence type="ECO:0000313" key="4">
    <source>
        <dbReference type="Proteomes" id="UP000291933"/>
    </source>
</evidence>
<feature type="transmembrane region" description="Helical" evidence="1">
    <location>
        <begin position="143"/>
        <end position="165"/>
    </location>
</feature>
<keyword evidence="1" id="KW-1133">Transmembrane helix</keyword>
<keyword evidence="1" id="KW-0812">Transmembrane</keyword>
<keyword evidence="3" id="KW-0012">Acyltransferase</keyword>
<feature type="transmembrane region" description="Helical" evidence="1">
    <location>
        <begin position="290"/>
        <end position="308"/>
    </location>
</feature>
<feature type="transmembrane region" description="Helical" evidence="1">
    <location>
        <begin position="98"/>
        <end position="123"/>
    </location>
</feature>
<dbReference type="OrthoDB" id="7375713at2"/>
<feature type="transmembrane region" description="Helical" evidence="1">
    <location>
        <begin position="58"/>
        <end position="78"/>
    </location>
</feature>
<feature type="transmembrane region" description="Helical" evidence="1">
    <location>
        <begin position="219"/>
        <end position="239"/>
    </location>
</feature>
<dbReference type="RefSeq" id="WP_131170516.1">
    <property type="nucleotide sequence ID" value="NZ_FXTL01000001.1"/>
</dbReference>
<feature type="transmembrane region" description="Helical" evidence="1">
    <location>
        <begin position="320"/>
        <end position="342"/>
    </location>
</feature>
<gene>
    <name evidence="3" type="ORF">ET996_00015</name>
</gene>
<keyword evidence="1" id="KW-0472">Membrane</keyword>
<dbReference type="InterPro" id="IPR050623">
    <property type="entry name" value="Glucan_succinyl_AcylTrfase"/>
</dbReference>
<dbReference type="AlphaFoldDB" id="A0A4Q9KNH8"/>
<dbReference type="InterPro" id="IPR002656">
    <property type="entry name" value="Acyl_transf_3_dom"/>
</dbReference>
<name>A0A4Q9KNH8_PROTD</name>
<feature type="transmembrane region" description="Helical" evidence="1">
    <location>
        <begin position="185"/>
        <end position="204"/>
    </location>
</feature>
<feature type="transmembrane region" description="Helical" evidence="1">
    <location>
        <begin position="348"/>
        <end position="367"/>
    </location>
</feature>
<comment type="caution">
    <text evidence="3">The sequence shown here is derived from an EMBL/GenBank/DDBJ whole genome shotgun (WGS) entry which is preliminary data.</text>
</comment>
<feature type="transmembrane region" description="Helical" evidence="1">
    <location>
        <begin position="251"/>
        <end position="270"/>
    </location>
</feature>
<proteinExistence type="predicted"/>
<reference evidence="3 4" key="1">
    <citation type="submission" date="2019-01" db="EMBL/GenBank/DDBJ databases">
        <title>Lactibacter flavus gen. nov., sp. nov., a novel bacterium of the family Propionibacteriaceae isolated from raw milk and dairy products.</title>
        <authorList>
            <person name="Huptas C."/>
            <person name="Wenning M."/>
            <person name="Breitenwieser F."/>
            <person name="Doll E."/>
            <person name="Von Neubeck M."/>
            <person name="Busse H.-J."/>
            <person name="Scherer S."/>
        </authorList>
    </citation>
    <scope>NUCLEOTIDE SEQUENCE [LARGE SCALE GENOMIC DNA]</scope>
    <source>
        <strain evidence="3 4">DSM 22130</strain>
    </source>
</reference>
<dbReference type="PANTHER" id="PTHR36927:SF1">
    <property type="entry name" value="MDO-LIKE PROTEIN"/>
    <property type="match status" value="1"/>
</dbReference>